<organism evidence="2 3">
    <name type="scientific">Pseudoneurospora amorphoporcata</name>
    <dbReference type="NCBI Taxonomy" id="241081"/>
    <lineage>
        <taxon>Eukaryota</taxon>
        <taxon>Fungi</taxon>
        <taxon>Dikarya</taxon>
        <taxon>Ascomycota</taxon>
        <taxon>Pezizomycotina</taxon>
        <taxon>Sordariomycetes</taxon>
        <taxon>Sordariomycetidae</taxon>
        <taxon>Sordariales</taxon>
        <taxon>Sordariaceae</taxon>
        <taxon>Pseudoneurospora</taxon>
    </lineage>
</organism>
<comment type="caution">
    <text evidence="2">The sequence shown here is derived from an EMBL/GenBank/DDBJ whole genome shotgun (WGS) entry which is preliminary data.</text>
</comment>
<dbReference type="Pfam" id="PF06985">
    <property type="entry name" value="HET"/>
    <property type="match status" value="1"/>
</dbReference>
<evidence type="ECO:0000313" key="3">
    <source>
        <dbReference type="Proteomes" id="UP001303222"/>
    </source>
</evidence>
<proteinExistence type="predicted"/>
<name>A0AAN6NWU5_9PEZI</name>
<sequence length="76" mass="8696">ADRPDYLILTHTWGDEKVTFSDMANIEAAKRKKGWVKIEGICRKARLMLIDYAWVDTYCLDKSSSAELTESIRTIG</sequence>
<protein>
    <recommendedName>
        <fullName evidence="1">Heterokaryon incompatibility domain-containing protein</fullName>
    </recommendedName>
</protein>
<dbReference type="PANTHER" id="PTHR10622">
    <property type="entry name" value="HET DOMAIN-CONTAINING PROTEIN"/>
    <property type="match status" value="1"/>
</dbReference>
<dbReference type="Proteomes" id="UP001303222">
    <property type="component" value="Unassembled WGS sequence"/>
</dbReference>
<dbReference type="PANTHER" id="PTHR10622:SF10">
    <property type="entry name" value="HET DOMAIN-CONTAINING PROTEIN"/>
    <property type="match status" value="1"/>
</dbReference>
<feature type="domain" description="Heterokaryon incompatibility" evidence="1">
    <location>
        <begin position="6"/>
        <end position="74"/>
    </location>
</feature>
<dbReference type="InterPro" id="IPR010730">
    <property type="entry name" value="HET"/>
</dbReference>
<gene>
    <name evidence="2" type="ORF">QBC32DRAFT_215278</name>
</gene>
<reference evidence="2" key="2">
    <citation type="submission" date="2023-06" db="EMBL/GenBank/DDBJ databases">
        <authorList>
            <consortium name="Lawrence Berkeley National Laboratory"/>
            <person name="Mondo S.J."/>
            <person name="Hensen N."/>
            <person name="Bonometti L."/>
            <person name="Westerberg I."/>
            <person name="Brannstrom I.O."/>
            <person name="Guillou S."/>
            <person name="Cros-Aarteil S."/>
            <person name="Calhoun S."/>
            <person name="Haridas S."/>
            <person name="Kuo A."/>
            <person name="Pangilinan J."/>
            <person name="Riley R."/>
            <person name="Labutti K."/>
            <person name="Andreopoulos B."/>
            <person name="Lipzen A."/>
            <person name="Chen C."/>
            <person name="Yanf M."/>
            <person name="Daum C."/>
            <person name="Ng V."/>
            <person name="Clum A."/>
            <person name="Steindorff A."/>
            <person name="Ohm R."/>
            <person name="Martin F."/>
            <person name="Silar P."/>
            <person name="Natvig D."/>
            <person name="Lalanne C."/>
            <person name="Gautier V."/>
            <person name="Ament-Velasquez S.L."/>
            <person name="Kruys A."/>
            <person name="Hutchinson M.I."/>
            <person name="Powell A.J."/>
            <person name="Barry K."/>
            <person name="Miller A.N."/>
            <person name="Grigoriev I.V."/>
            <person name="Debuchy R."/>
            <person name="Gladieux P."/>
            <person name="Thoren M.H."/>
            <person name="Johannesson H."/>
        </authorList>
    </citation>
    <scope>NUCLEOTIDE SEQUENCE</scope>
    <source>
        <strain evidence="2">CBS 626.80</strain>
    </source>
</reference>
<evidence type="ECO:0000313" key="2">
    <source>
        <dbReference type="EMBL" id="KAK3951327.1"/>
    </source>
</evidence>
<keyword evidence="3" id="KW-1185">Reference proteome</keyword>
<accession>A0AAN6NWU5</accession>
<dbReference type="EMBL" id="MU859151">
    <property type="protein sequence ID" value="KAK3951327.1"/>
    <property type="molecule type" value="Genomic_DNA"/>
</dbReference>
<dbReference type="AlphaFoldDB" id="A0AAN6NWU5"/>
<evidence type="ECO:0000259" key="1">
    <source>
        <dbReference type="Pfam" id="PF06985"/>
    </source>
</evidence>
<reference evidence="2" key="1">
    <citation type="journal article" date="2023" name="Mol. Phylogenet. Evol.">
        <title>Genome-scale phylogeny and comparative genomics of the fungal order Sordariales.</title>
        <authorList>
            <person name="Hensen N."/>
            <person name="Bonometti L."/>
            <person name="Westerberg I."/>
            <person name="Brannstrom I.O."/>
            <person name="Guillou S."/>
            <person name="Cros-Aarteil S."/>
            <person name="Calhoun S."/>
            <person name="Haridas S."/>
            <person name="Kuo A."/>
            <person name="Mondo S."/>
            <person name="Pangilinan J."/>
            <person name="Riley R."/>
            <person name="LaButti K."/>
            <person name="Andreopoulos B."/>
            <person name="Lipzen A."/>
            <person name="Chen C."/>
            <person name="Yan M."/>
            <person name="Daum C."/>
            <person name="Ng V."/>
            <person name="Clum A."/>
            <person name="Steindorff A."/>
            <person name="Ohm R.A."/>
            <person name="Martin F."/>
            <person name="Silar P."/>
            <person name="Natvig D.O."/>
            <person name="Lalanne C."/>
            <person name="Gautier V."/>
            <person name="Ament-Velasquez S.L."/>
            <person name="Kruys A."/>
            <person name="Hutchinson M.I."/>
            <person name="Powell A.J."/>
            <person name="Barry K."/>
            <person name="Miller A.N."/>
            <person name="Grigoriev I.V."/>
            <person name="Debuchy R."/>
            <person name="Gladieux P."/>
            <person name="Hiltunen Thoren M."/>
            <person name="Johannesson H."/>
        </authorList>
    </citation>
    <scope>NUCLEOTIDE SEQUENCE</scope>
    <source>
        <strain evidence="2">CBS 626.80</strain>
    </source>
</reference>
<feature type="non-terminal residue" evidence="2">
    <location>
        <position position="1"/>
    </location>
</feature>